<dbReference type="PROSITE" id="PS50110">
    <property type="entry name" value="RESPONSE_REGULATORY"/>
    <property type="match status" value="1"/>
</dbReference>
<dbReference type="Gene3D" id="1.10.287.130">
    <property type="match status" value="1"/>
</dbReference>
<keyword evidence="4" id="KW-0808">Transferase</keyword>
<dbReference type="InterPro" id="IPR013655">
    <property type="entry name" value="PAS_fold_3"/>
</dbReference>
<dbReference type="SUPFAM" id="SSF52172">
    <property type="entry name" value="CheY-like"/>
    <property type="match status" value="1"/>
</dbReference>
<evidence type="ECO:0000256" key="9">
    <source>
        <dbReference type="PROSITE-ProRule" id="PRU00169"/>
    </source>
</evidence>
<evidence type="ECO:0000259" key="11">
    <source>
        <dbReference type="PROSITE" id="PS50109"/>
    </source>
</evidence>
<comment type="catalytic activity">
    <reaction evidence="1">
        <text>ATP + protein L-histidine = ADP + protein N-phospho-L-histidine.</text>
        <dbReference type="EC" id="2.7.13.3"/>
    </reaction>
</comment>
<dbReference type="Gene3D" id="3.40.50.2300">
    <property type="match status" value="1"/>
</dbReference>
<feature type="domain" description="PAC" evidence="14">
    <location>
        <begin position="425"/>
        <end position="477"/>
    </location>
</feature>
<dbReference type="InterPro" id="IPR036890">
    <property type="entry name" value="HATPase_C_sf"/>
</dbReference>
<dbReference type="SMART" id="SM00387">
    <property type="entry name" value="HATPase_c"/>
    <property type="match status" value="1"/>
</dbReference>
<dbReference type="Pfam" id="PF08447">
    <property type="entry name" value="PAS_3"/>
    <property type="match status" value="1"/>
</dbReference>
<dbReference type="PROSITE" id="PS50113">
    <property type="entry name" value="PAC"/>
    <property type="match status" value="3"/>
</dbReference>
<feature type="domain" description="PAC" evidence="14">
    <location>
        <begin position="687"/>
        <end position="739"/>
    </location>
</feature>
<dbReference type="AlphaFoldDB" id="A0A1Z4KEV9"/>
<evidence type="ECO:0000259" key="12">
    <source>
        <dbReference type="PROSITE" id="PS50110"/>
    </source>
</evidence>
<dbReference type="PANTHER" id="PTHR43065:SF46">
    <property type="entry name" value="C4-DICARBOXYLATE TRANSPORT SENSOR PROTEIN DCTB"/>
    <property type="match status" value="1"/>
</dbReference>
<feature type="modified residue" description="4-aspartylphosphate" evidence="9">
    <location>
        <position position="1054"/>
    </location>
</feature>
<evidence type="ECO:0000313" key="16">
    <source>
        <dbReference type="EMBL" id="BAY67531.1"/>
    </source>
</evidence>
<evidence type="ECO:0000256" key="8">
    <source>
        <dbReference type="ARBA" id="ARBA00023012"/>
    </source>
</evidence>
<evidence type="ECO:0000256" key="10">
    <source>
        <dbReference type="PROSITE-ProRule" id="PRU00703"/>
    </source>
</evidence>
<keyword evidence="10" id="KW-0129">CBS domain</keyword>
<dbReference type="NCBIfam" id="TIGR00229">
    <property type="entry name" value="sensory_box"/>
    <property type="match status" value="4"/>
</dbReference>
<dbReference type="InterPro" id="IPR046342">
    <property type="entry name" value="CBS_dom_sf"/>
</dbReference>
<keyword evidence="6" id="KW-0418">Kinase</keyword>
<evidence type="ECO:0000256" key="2">
    <source>
        <dbReference type="ARBA" id="ARBA00012438"/>
    </source>
</evidence>
<feature type="domain" description="PAC" evidence="14">
    <location>
        <begin position="295"/>
        <end position="349"/>
    </location>
</feature>
<feature type="domain" description="PAS" evidence="13">
    <location>
        <begin position="614"/>
        <end position="685"/>
    </location>
</feature>
<feature type="domain" description="Histidine kinase" evidence="11">
    <location>
        <begin position="752"/>
        <end position="984"/>
    </location>
</feature>
<dbReference type="InterPro" id="IPR003661">
    <property type="entry name" value="HisK_dim/P_dom"/>
</dbReference>
<dbReference type="InterPro" id="IPR000700">
    <property type="entry name" value="PAS-assoc_C"/>
</dbReference>
<dbReference type="GO" id="GO:0006355">
    <property type="term" value="P:regulation of DNA-templated transcription"/>
    <property type="evidence" value="ECO:0007669"/>
    <property type="project" value="InterPro"/>
</dbReference>
<dbReference type="InterPro" id="IPR001610">
    <property type="entry name" value="PAC"/>
</dbReference>
<evidence type="ECO:0000259" key="14">
    <source>
        <dbReference type="PROSITE" id="PS50113"/>
    </source>
</evidence>
<dbReference type="InterPro" id="IPR004358">
    <property type="entry name" value="Sig_transdc_His_kin-like_C"/>
</dbReference>
<organism evidence="16 17">
    <name type="scientific">Trichormus variabilis NIES-23</name>
    <dbReference type="NCBI Taxonomy" id="1973479"/>
    <lineage>
        <taxon>Bacteria</taxon>
        <taxon>Bacillati</taxon>
        <taxon>Cyanobacteriota</taxon>
        <taxon>Cyanophyceae</taxon>
        <taxon>Nostocales</taxon>
        <taxon>Nostocaceae</taxon>
        <taxon>Trichormus</taxon>
    </lineage>
</organism>
<keyword evidence="7" id="KW-0067">ATP-binding</keyword>
<keyword evidence="5" id="KW-0547">Nucleotide-binding</keyword>
<dbReference type="CDD" id="cd17546">
    <property type="entry name" value="REC_hyHK_CKI1_RcsC-like"/>
    <property type="match status" value="1"/>
</dbReference>
<dbReference type="CDD" id="cd04620">
    <property type="entry name" value="CBS_two-component_sensor_histidine_kinase_repeat1"/>
    <property type="match status" value="1"/>
</dbReference>
<dbReference type="PROSITE" id="PS50112">
    <property type="entry name" value="PAS"/>
    <property type="match status" value="3"/>
</dbReference>
<dbReference type="InterPro" id="IPR011006">
    <property type="entry name" value="CheY-like_superfamily"/>
</dbReference>
<dbReference type="InterPro" id="IPR003594">
    <property type="entry name" value="HATPase_dom"/>
</dbReference>
<dbReference type="InterPro" id="IPR035965">
    <property type="entry name" value="PAS-like_dom_sf"/>
</dbReference>
<dbReference type="Gene3D" id="3.10.580.10">
    <property type="entry name" value="CBS-domain"/>
    <property type="match status" value="1"/>
</dbReference>
<dbReference type="SUPFAM" id="SSF55874">
    <property type="entry name" value="ATPase domain of HSP90 chaperone/DNA topoisomerase II/histidine kinase"/>
    <property type="match status" value="1"/>
</dbReference>
<evidence type="ECO:0000256" key="4">
    <source>
        <dbReference type="ARBA" id="ARBA00022679"/>
    </source>
</evidence>
<evidence type="ECO:0000256" key="7">
    <source>
        <dbReference type="ARBA" id="ARBA00022840"/>
    </source>
</evidence>
<dbReference type="PROSITE" id="PS51371">
    <property type="entry name" value="CBS"/>
    <property type="match status" value="2"/>
</dbReference>
<reference evidence="16 17" key="1">
    <citation type="submission" date="2017-06" db="EMBL/GenBank/DDBJ databases">
        <title>Genome sequencing of cyanobaciteial culture collection at National Institute for Environmental Studies (NIES).</title>
        <authorList>
            <person name="Hirose Y."/>
            <person name="Shimura Y."/>
            <person name="Fujisawa T."/>
            <person name="Nakamura Y."/>
            <person name="Kawachi M."/>
        </authorList>
    </citation>
    <scope>NUCLEOTIDE SEQUENCE [LARGE SCALE GENOMIC DNA]</scope>
    <source>
        <strain evidence="16 17">NIES-23</strain>
    </source>
</reference>
<protein>
    <recommendedName>
        <fullName evidence="2">histidine kinase</fullName>
        <ecNumber evidence="2">2.7.13.3</ecNumber>
    </recommendedName>
</protein>
<dbReference type="PRINTS" id="PR00344">
    <property type="entry name" value="BCTRLSENSOR"/>
</dbReference>
<feature type="domain" description="PAS" evidence="13">
    <location>
        <begin position="223"/>
        <end position="293"/>
    </location>
</feature>
<dbReference type="Gene3D" id="3.30.450.20">
    <property type="entry name" value="PAS domain"/>
    <property type="match status" value="4"/>
</dbReference>
<keyword evidence="3 9" id="KW-0597">Phosphoprotein</keyword>
<evidence type="ECO:0000259" key="13">
    <source>
        <dbReference type="PROSITE" id="PS50112"/>
    </source>
</evidence>
<dbReference type="SUPFAM" id="SSF54631">
    <property type="entry name" value="CBS-domain pair"/>
    <property type="match status" value="1"/>
</dbReference>
<dbReference type="Gene3D" id="2.10.70.100">
    <property type="match status" value="1"/>
</dbReference>
<dbReference type="EC" id="2.7.13.3" evidence="2"/>
<accession>A0A1Z4KEV9</accession>
<dbReference type="Pfam" id="PF02518">
    <property type="entry name" value="HATPase_c"/>
    <property type="match status" value="1"/>
</dbReference>
<dbReference type="SMART" id="SM00086">
    <property type="entry name" value="PAC"/>
    <property type="match status" value="4"/>
</dbReference>
<dbReference type="Pfam" id="PF00072">
    <property type="entry name" value="Response_reg"/>
    <property type="match status" value="1"/>
</dbReference>
<dbReference type="InterPro" id="IPR005467">
    <property type="entry name" value="His_kinase_dom"/>
</dbReference>
<dbReference type="CDD" id="cd00130">
    <property type="entry name" value="PAS"/>
    <property type="match status" value="4"/>
</dbReference>
<dbReference type="Pfam" id="PF13188">
    <property type="entry name" value="PAS_8"/>
    <property type="match status" value="1"/>
</dbReference>
<feature type="domain" description="CBS" evidence="15">
    <location>
        <begin position="24"/>
        <end position="100"/>
    </location>
</feature>
<feature type="domain" description="Response regulatory" evidence="12">
    <location>
        <begin position="1003"/>
        <end position="1119"/>
    </location>
</feature>
<dbReference type="Pfam" id="PF00989">
    <property type="entry name" value="PAS"/>
    <property type="match status" value="2"/>
</dbReference>
<dbReference type="SMART" id="SM00116">
    <property type="entry name" value="CBS"/>
    <property type="match status" value="2"/>
</dbReference>
<dbReference type="EMBL" id="AP018216">
    <property type="protein sequence ID" value="BAY67531.1"/>
    <property type="molecule type" value="Genomic_DNA"/>
</dbReference>
<dbReference type="SUPFAM" id="SSF55785">
    <property type="entry name" value="PYP-like sensor domain (PAS domain)"/>
    <property type="match status" value="4"/>
</dbReference>
<dbReference type="InterPro" id="IPR000644">
    <property type="entry name" value="CBS_dom"/>
</dbReference>
<dbReference type="SMART" id="SM00448">
    <property type="entry name" value="REC"/>
    <property type="match status" value="1"/>
</dbReference>
<evidence type="ECO:0000256" key="1">
    <source>
        <dbReference type="ARBA" id="ARBA00000085"/>
    </source>
</evidence>
<dbReference type="InterPro" id="IPR000014">
    <property type="entry name" value="PAS"/>
</dbReference>
<name>A0A1Z4KEV9_ANAVA</name>
<feature type="domain" description="PAS" evidence="13">
    <location>
        <begin position="350"/>
        <end position="422"/>
    </location>
</feature>
<dbReference type="Gene3D" id="3.30.565.10">
    <property type="entry name" value="Histidine kinase-like ATPase, C-terminal domain"/>
    <property type="match status" value="1"/>
</dbReference>
<dbReference type="SUPFAM" id="SSF47384">
    <property type="entry name" value="Homodimeric domain of signal transducing histidine kinase"/>
    <property type="match status" value="1"/>
</dbReference>
<dbReference type="Pfam" id="PF00512">
    <property type="entry name" value="HisKA"/>
    <property type="match status" value="1"/>
</dbReference>
<evidence type="ECO:0000313" key="17">
    <source>
        <dbReference type="Proteomes" id="UP000217507"/>
    </source>
</evidence>
<evidence type="ECO:0000256" key="5">
    <source>
        <dbReference type="ARBA" id="ARBA00022741"/>
    </source>
</evidence>
<feature type="domain" description="CBS" evidence="15">
    <location>
        <begin position="109"/>
        <end position="167"/>
    </location>
</feature>
<dbReference type="InterPro" id="IPR036097">
    <property type="entry name" value="HisK_dim/P_sf"/>
</dbReference>
<dbReference type="InterPro" id="IPR001789">
    <property type="entry name" value="Sig_transdc_resp-reg_receiver"/>
</dbReference>
<evidence type="ECO:0000256" key="3">
    <source>
        <dbReference type="ARBA" id="ARBA00022553"/>
    </source>
</evidence>
<evidence type="ECO:0000256" key="6">
    <source>
        <dbReference type="ARBA" id="ARBA00022777"/>
    </source>
</evidence>
<dbReference type="Pfam" id="PF00571">
    <property type="entry name" value="CBS"/>
    <property type="match status" value="2"/>
</dbReference>
<evidence type="ECO:0000259" key="15">
    <source>
        <dbReference type="PROSITE" id="PS51371"/>
    </source>
</evidence>
<proteinExistence type="predicted"/>
<dbReference type="PROSITE" id="PS50109">
    <property type="entry name" value="HIS_KIN"/>
    <property type="match status" value="1"/>
</dbReference>
<sequence>MKIDELTMPFNEMPIDLHNLYHLIDRHPLTIDPDSYVIDAIRLMNQQGNSSQSTSINSPGTYSNKNSTQTSYVLVVKAGNLLGIFTERDLVRLTASKFDLSDLKISEVMTQPVITMKMSNFLDIFTALSLLHQHQIRHLPILNDREQLIGIVSAASLLQGLNQLETFCCLQSLQKPQQIEFLRYPSRNPFQELEHHDEFLGFRKVWQRDIVEVQQPKQALQQSEQLYRQLVELQTEVILRVDNLGRLTFVNPVACRIFGKPMDELVGQLIFEWMFPEDEIPQAKEYFQALKSPPHKISISEQPVLTPSGIRWFQWNVIGIKNTIGEVVEFQGVGRDITECRQAEESLRQSEARLNLALEAANMGIWDWYLLTNETIWSANMGLLYGLPSTTLCPSPEDFLQLIHPQDRENFSQSVKNSIEQGMPFTVEYRTVWKDGSIHWLNSRGQVYYDKPGKPIRMIGTTRDISERKQAEASLRESEELYRSVVTAMREGIILQDKVKIIACNASAERILGLSKEQILQRTCVDERWLTIHEDGSPFPGEQHPAMETLRTGKPCSNVVMGVYKPDGQISWISINSQPLCRENETVPYAVVTSFADISEQQAALRLRQQAEQKIREQAALLDIATDAIFVKDLHTNILFWNQGAERLYGWSQQEAIGRNAQKLLYSETSLHLHEAALNVVMELGLWQGELQKLTKSGKEIIVESRWTLMRDAAGLPKSILIVDTDITQKKQLEEQFFRTQRLESLGTLAGGIAHDLNNILTPILAASQLLKVKFPEDKGGTPTAGGTSSQHLLEIVENNARRGAGLVKQVLSFARGFKGERTIVQLKHLITDIILIGKQTFPKSIEFTSSFPEVLWAVCGDVTQLHQVLMNLVVNARDAMPNGGKINVTADNIFIDETYASMILEAQVGNYIQLTVTDTGAGISPEILNRIFEPFFTTKEVGVGTGLGLSTVLGIIKSHGGFVKVSSKVGQGSQFKVFLPAIPATPDLTIEEIETPSGDGELILVVDDEAPICEIAKVILEKFNYKILTACNGIEAIALYAQHKHRISAVLMDMMMPEMDGITAIRTLKKMNSKVQVIASSGINSTETVAQAAMIGVQQVLPKPFTAKELLNSLHHVLRSCG</sequence>
<keyword evidence="8" id="KW-0902">Two-component regulatory system</keyword>
<gene>
    <name evidence="16" type="ORF">NIES23_03050</name>
</gene>
<dbReference type="SMART" id="SM00388">
    <property type="entry name" value="HisKA"/>
    <property type="match status" value="1"/>
</dbReference>
<dbReference type="GO" id="GO:0005524">
    <property type="term" value="F:ATP binding"/>
    <property type="evidence" value="ECO:0007669"/>
    <property type="project" value="UniProtKB-KW"/>
</dbReference>
<dbReference type="SMART" id="SM00091">
    <property type="entry name" value="PAS"/>
    <property type="match status" value="4"/>
</dbReference>
<dbReference type="PANTHER" id="PTHR43065">
    <property type="entry name" value="SENSOR HISTIDINE KINASE"/>
    <property type="match status" value="1"/>
</dbReference>
<dbReference type="InterPro" id="IPR013767">
    <property type="entry name" value="PAS_fold"/>
</dbReference>
<dbReference type="GO" id="GO:0000155">
    <property type="term" value="F:phosphorelay sensor kinase activity"/>
    <property type="evidence" value="ECO:0007669"/>
    <property type="project" value="InterPro"/>
</dbReference>
<dbReference type="CDD" id="cd00082">
    <property type="entry name" value="HisKA"/>
    <property type="match status" value="1"/>
</dbReference>
<dbReference type="Proteomes" id="UP000217507">
    <property type="component" value="Chromosome"/>
</dbReference>